<name>A0ABR8T3P7_9BACL</name>
<proteinExistence type="predicted"/>
<sequence length="118" mass="13458">MGSFPEIKRGGLPTFADQQKLIAEFPSIIQSMRKQTSLFHQMTKNQTVLSTHQLNAITKQNELTERLLHKVEELSKDSKVTNLLISELIAIHRTVISDDTDGQRDFILGDAQRRVDKQ</sequence>
<dbReference type="RefSeq" id="WP_191803393.1">
    <property type="nucleotide sequence ID" value="NZ_JACSQL010000011.1"/>
</dbReference>
<evidence type="ECO:0000313" key="2">
    <source>
        <dbReference type="Proteomes" id="UP000608071"/>
    </source>
</evidence>
<gene>
    <name evidence="1" type="ORF">H9647_20110</name>
</gene>
<comment type="caution">
    <text evidence="1">The sequence shown here is derived from an EMBL/GenBank/DDBJ whole genome shotgun (WGS) entry which is preliminary data.</text>
</comment>
<reference evidence="1 2" key="1">
    <citation type="submission" date="2020-08" db="EMBL/GenBank/DDBJ databases">
        <title>A Genomic Blueprint of the Chicken Gut Microbiome.</title>
        <authorList>
            <person name="Gilroy R."/>
            <person name="Ravi A."/>
            <person name="Getino M."/>
            <person name="Pursley I."/>
            <person name="Horton D.L."/>
            <person name="Alikhan N.-F."/>
            <person name="Baker D."/>
            <person name="Gharbi K."/>
            <person name="Hall N."/>
            <person name="Watson M."/>
            <person name="Adriaenssens E.M."/>
            <person name="Foster-Nyarko E."/>
            <person name="Jarju S."/>
            <person name="Secka A."/>
            <person name="Antonio M."/>
            <person name="Oren A."/>
            <person name="Chaudhuri R."/>
            <person name="La Ragione R.M."/>
            <person name="Hildebrand F."/>
            <person name="Pallen M.J."/>
        </authorList>
    </citation>
    <scope>NUCLEOTIDE SEQUENCE [LARGE SCALE GENOMIC DNA]</scope>
    <source>
        <strain evidence="1 2">Sa2BVA9</strain>
    </source>
</reference>
<keyword evidence="2" id="KW-1185">Reference proteome</keyword>
<evidence type="ECO:0000313" key="1">
    <source>
        <dbReference type="EMBL" id="MBD7970376.1"/>
    </source>
</evidence>
<organism evidence="1 2">
    <name type="scientific">Paenibacillus gallinarum</name>
    <dbReference type="NCBI Taxonomy" id="2762232"/>
    <lineage>
        <taxon>Bacteria</taxon>
        <taxon>Bacillati</taxon>
        <taxon>Bacillota</taxon>
        <taxon>Bacilli</taxon>
        <taxon>Bacillales</taxon>
        <taxon>Paenibacillaceae</taxon>
        <taxon>Paenibacillus</taxon>
    </lineage>
</organism>
<dbReference type="EMBL" id="JACSQL010000011">
    <property type="protein sequence ID" value="MBD7970376.1"/>
    <property type="molecule type" value="Genomic_DNA"/>
</dbReference>
<protein>
    <submittedName>
        <fullName evidence="1">Uncharacterized protein</fullName>
    </submittedName>
</protein>
<dbReference type="Proteomes" id="UP000608071">
    <property type="component" value="Unassembled WGS sequence"/>
</dbReference>
<accession>A0ABR8T3P7</accession>